<dbReference type="InterPro" id="IPR051805">
    <property type="entry name" value="Dehydratase_Activator_Redct"/>
</dbReference>
<organism evidence="6">
    <name type="scientific">marine sediment metagenome</name>
    <dbReference type="NCBI Taxonomy" id="412755"/>
    <lineage>
        <taxon>unclassified sequences</taxon>
        <taxon>metagenomes</taxon>
        <taxon>ecological metagenomes</taxon>
    </lineage>
</organism>
<proteinExistence type="predicted"/>
<dbReference type="AlphaFoldDB" id="X1PZW9"/>
<dbReference type="InterPro" id="IPR043129">
    <property type="entry name" value="ATPase_NBD"/>
</dbReference>
<feature type="domain" description="ATPase BadF/BadG/BcrA/BcrD type" evidence="5">
    <location>
        <begin position="6"/>
        <end position="248"/>
    </location>
</feature>
<dbReference type="InterPro" id="IPR002731">
    <property type="entry name" value="ATPase_BadF"/>
</dbReference>
<dbReference type="Gene3D" id="3.30.420.40">
    <property type="match status" value="2"/>
</dbReference>
<evidence type="ECO:0000259" key="5">
    <source>
        <dbReference type="Pfam" id="PF01869"/>
    </source>
</evidence>
<dbReference type="GO" id="GO:0046872">
    <property type="term" value="F:metal ion binding"/>
    <property type="evidence" value="ECO:0007669"/>
    <property type="project" value="UniProtKB-KW"/>
</dbReference>
<evidence type="ECO:0000256" key="3">
    <source>
        <dbReference type="ARBA" id="ARBA00023004"/>
    </source>
</evidence>
<feature type="non-terminal residue" evidence="6">
    <location>
        <position position="354"/>
    </location>
</feature>
<dbReference type="PANTHER" id="PTHR32329">
    <property type="entry name" value="BIFUNCTIONAL PROTEIN [INCLUDES 2-HYDROXYACYL-COA DEHYDRATASE (N-TER) AND ITS ACTIVATOR DOMAIN (C_TERM)-RELATED"/>
    <property type="match status" value="1"/>
</dbReference>
<comment type="caution">
    <text evidence="6">The sequence shown here is derived from an EMBL/GenBank/DDBJ whole genome shotgun (WGS) entry which is preliminary data.</text>
</comment>
<keyword evidence="2" id="KW-0479">Metal-binding</keyword>
<keyword evidence="4" id="KW-0411">Iron-sulfur</keyword>
<evidence type="ECO:0000313" key="6">
    <source>
        <dbReference type="EMBL" id="GAI61857.1"/>
    </source>
</evidence>
<evidence type="ECO:0000256" key="4">
    <source>
        <dbReference type="ARBA" id="ARBA00023014"/>
    </source>
</evidence>
<reference evidence="6" key="1">
    <citation type="journal article" date="2014" name="Front. Microbiol.">
        <title>High frequency of phylogenetically diverse reductive dehalogenase-homologous genes in deep subseafloor sedimentary metagenomes.</title>
        <authorList>
            <person name="Kawai M."/>
            <person name="Futagami T."/>
            <person name="Toyoda A."/>
            <person name="Takaki Y."/>
            <person name="Nishi S."/>
            <person name="Hori S."/>
            <person name="Arai W."/>
            <person name="Tsubouchi T."/>
            <person name="Morono Y."/>
            <person name="Uchiyama I."/>
            <person name="Ito T."/>
            <person name="Fujiyama A."/>
            <person name="Inagaki F."/>
            <person name="Takami H."/>
        </authorList>
    </citation>
    <scope>NUCLEOTIDE SEQUENCE</scope>
    <source>
        <strain evidence="6">Expedition CK06-06</strain>
    </source>
</reference>
<evidence type="ECO:0000256" key="1">
    <source>
        <dbReference type="ARBA" id="ARBA00001966"/>
    </source>
</evidence>
<dbReference type="Pfam" id="PF01869">
    <property type="entry name" value="BcrAD_BadFG"/>
    <property type="match status" value="1"/>
</dbReference>
<dbReference type="PANTHER" id="PTHR32329:SF7">
    <property type="entry name" value="ACTIVATOR OF 2-HYDROXYACYL-COA-HYDRATASE"/>
    <property type="match status" value="1"/>
</dbReference>
<evidence type="ECO:0000256" key="2">
    <source>
        <dbReference type="ARBA" id="ARBA00022723"/>
    </source>
</evidence>
<dbReference type="SUPFAM" id="SSF53067">
    <property type="entry name" value="Actin-like ATPase domain"/>
    <property type="match status" value="1"/>
</dbReference>
<keyword evidence="3" id="KW-0408">Iron</keyword>
<sequence>MAEYFLGLDIGSVSIKLALLEGDTLTAKAYLKNQGLIPTIQEGLKQMPKVQVKGVGVTGSGKEFVSSLVGGDYVDSEVISHMVAALRKHPDARTIIDVGGEDSKLMLVNNGVLTDFQMNKTCGAGSGAMLETIASRLGYKIEDVGRIALESKEQLALPAKCGIFMQSEVVSQLNKGRPLSDILMGVARAMVTNYLMLAKGKRLLEPVIFQGAVAKNQAVARAFEEALGCPVIIPEYPEFAGAVGIALLTEEQMNGRKTNFRGEAILAPEYRIEVKQCPDPCPNECELTLLLYQGKVLAVFGSKCGRWEDASVLESSLEAHPEQISHRDVNERSAELINPAYITGSRPSPDGCPR</sequence>
<gene>
    <name evidence="6" type="ORF">S12H4_07870</name>
</gene>
<accession>X1PZW9</accession>
<comment type="cofactor">
    <cofactor evidence="1">
        <name>[4Fe-4S] cluster</name>
        <dbReference type="ChEBI" id="CHEBI:49883"/>
    </cofactor>
</comment>
<dbReference type="EMBL" id="BARW01002971">
    <property type="protein sequence ID" value="GAI61857.1"/>
    <property type="molecule type" value="Genomic_DNA"/>
</dbReference>
<protein>
    <recommendedName>
        <fullName evidence="5">ATPase BadF/BadG/BcrA/BcrD type domain-containing protein</fullName>
    </recommendedName>
</protein>
<name>X1PZW9_9ZZZZ</name>
<dbReference type="GO" id="GO:0051536">
    <property type="term" value="F:iron-sulfur cluster binding"/>
    <property type="evidence" value="ECO:0007669"/>
    <property type="project" value="UniProtKB-KW"/>
</dbReference>
<dbReference type="NCBIfam" id="TIGR00241">
    <property type="entry name" value="CoA_E_activ"/>
    <property type="match status" value="1"/>
</dbReference>
<dbReference type="InterPro" id="IPR008275">
    <property type="entry name" value="CoA_E_activase_dom"/>
</dbReference>